<gene>
    <name evidence="2" type="ORF">ILYODFUR_017164</name>
</gene>
<feature type="region of interest" description="Disordered" evidence="1">
    <location>
        <begin position="1"/>
        <end position="23"/>
    </location>
</feature>
<keyword evidence="3" id="KW-1185">Reference proteome</keyword>
<evidence type="ECO:0000256" key="1">
    <source>
        <dbReference type="SAM" id="MobiDB-lite"/>
    </source>
</evidence>
<reference evidence="2 3" key="1">
    <citation type="submission" date="2021-06" db="EMBL/GenBank/DDBJ databases">
        <authorList>
            <person name="Palmer J.M."/>
        </authorList>
    </citation>
    <scope>NUCLEOTIDE SEQUENCE [LARGE SCALE GENOMIC DNA]</scope>
    <source>
        <strain evidence="3">if_2019</strain>
        <tissue evidence="2">Muscle</tissue>
    </source>
</reference>
<evidence type="ECO:0000313" key="2">
    <source>
        <dbReference type="EMBL" id="MEQ2248228.1"/>
    </source>
</evidence>
<protein>
    <submittedName>
        <fullName evidence="2">Uncharacterized protein</fullName>
    </submittedName>
</protein>
<dbReference type="Proteomes" id="UP001482620">
    <property type="component" value="Unassembled WGS sequence"/>
</dbReference>
<organism evidence="2 3">
    <name type="scientific">Ilyodon furcidens</name>
    <name type="common">goldbreast splitfin</name>
    <dbReference type="NCBI Taxonomy" id="33524"/>
    <lineage>
        <taxon>Eukaryota</taxon>
        <taxon>Metazoa</taxon>
        <taxon>Chordata</taxon>
        <taxon>Craniata</taxon>
        <taxon>Vertebrata</taxon>
        <taxon>Euteleostomi</taxon>
        <taxon>Actinopterygii</taxon>
        <taxon>Neopterygii</taxon>
        <taxon>Teleostei</taxon>
        <taxon>Neoteleostei</taxon>
        <taxon>Acanthomorphata</taxon>
        <taxon>Ovalentaria</taxon>
        <taxon>Atherinomorphae</taxon>
        <taxon>Cyprinodontiformes</taxon>
        <taxon>Goodeidae</taxon>
        <taxon>Ilyodon</taxon>
    </lineage>
</organism>
<accession>A0ABV0UW19</accession>
<feature type="compositionally biased region" description="Basic and acidic residues" evidence="1">
    <location>
        <begin position="1"/>
        <end position="16"/>
    </location>
</feature>
<evidence type="ECO:0000313" key="3">
    <source>
        <dbReference type="Proteomes" id="UP001482620"/>
    </source>
</evidence>
<comment type="caution">
    <text evidence="2">The sequence shown here is derived from an EMBL/GenBank/DDBJ whole genome shotgun (WGS) entry which is preliminary data.</text>
</comment>
<proteinExistence type="predicted"/>
<sequence length="111" mass="12080">MTTAEIHTKTETERYNKSSGRRSARLGSALLPLGQLLRDFQSSRFPKPVRVHIALLHLMASAPSVLMSDTAGTAAVAAARGCLAPWQMLSPLSTYCQQHVENENITLSQTS</sequence>
<dbReference type="EMBL" id="JAHRIQ010082697">
    <property type="protein sequence ID" value="MEQ2248228.1"/>
    <property type="molecule type" value="Genomic_DNA"/>
</dbReference>
<name>A0ABV0UW19_9TELE</name>